<gene>
    <name evidence="12" type="ORF">SAMN06275492_101211</name>
</gene>
<dbReference type="InterPro" id="IPR036046">
    <property type="entry name" value="Acylphosphatase-like_dom_sf"/>
</dbReference>
<dbReference type="PROSITE" id="PS51160">
    <property type="entry name" value="ACYLPHOSPHATASE_3"/>
    <property type="match status" value="1"/>
</dbReference>
<dbReference type="InterPro" id="IPR055128">
    <property type="entry name" value="HypF_C_2"/>
</dbReference>
<keyword evidence="5" id="KW-0863">Zinc-finger</keyword>
<dbReference type="Gene3D" id="3.90.870.50">
    <property type="match status" value="1"/>
</dbReference>
<keyword evidence="12" id="KW-0808">Transferase</keyword>
<name>A0A1X7I9A7_9BACT</name>
<feature type="domain" description="Acylphosphatase-like" evidence="10">
    <location>
        <begin position="3"/>
        <end position="90"/>
    </location>
</feature>
<evidence type="ECO:0000256" key="4">
    <source>
        <dbReference type="ARBA" id="ARBA00022723"/>
    </source>
</evidence>
<dbReference type="OrthoDB" id="9808093at2"/>
<dbReference type="PANTHER" id="PTHR42959:SF1">
    <property type="entry name" value="CARBAMOYLTRANSFERASE HYPF"/>
    <property type="match status" value="1"/>
</dbReference>
<dbReference type="Gene3D" id="3.30.110.120">
    <property type="match status" value="1"/>
</dbReference>
<dbReference type="GO" id="GO:0016743">
    <property type="term" value="F:carboxyl- or carbamoyltransferase activity"/>
    <property type="evidence" value="ECO:0007669"/>
    <property type="project" value="UniProtKB-UniRule"/>
</dbReference>
<dbReference type="Pfam" id="PF07503">
    <property type="entry name" value="zf-HYPF"/>
    <property type="match status" value="2"/>
</dbReference>
<proteinExistence type="inferred from homology"/>
<accession>A0A1X7I9A7</accession>
<evidence type="ECO:0000313" key="13">
    <source>
        <dbReference type="Proteomes" id="UP000193355"/>
    </source>
</evidence>
<dbReference type="Pfam" id="PF17788">
    <property type="entry name" value="HypF_C"/>
    <property type="match status" value="1"/>
</dbReference>
<dbReference type="STRING" id="561720.SAMN06275492_101211"/>
<evidence type="ECO:0000313" key="12">
    <source>
        <dbReference type="EMBL" id="SMG10691.1"/>
    </source>
</evidence>
<dbReference type="PANTHER" id="PTHR42959">
    <property type="entry name" value="CARBAMOYLTRANSFERASE"/>
    <property type="match status" value="1"/>
</dbReference>
<dbReference type="GO" id="GO:0051604">
    <property type="term" value="P:protein maturation"/>
    <property type="evidence" value="ECO:0007669"/>
    <property type="project" value="TreeGrafter"/>
</dbReference>
<comment type="catalytic activity">
    <reaction evidence="9">
        <text>an acyl phosphate + H2O = a carboxylate + phosphate + H(+)</text>
        <dbReference type="Rhea" id="RHEA:14965"/>
        <dbReference type="ChEBI" id="CHEBI:15377"/>
        <dbReference type="ChEBI" id="CHEBI:15378"/>
        <dbReference type="ChEBI" id="CHEBI:29067"/>
        <dbReference type="ChEBI" id="CHEBI:43474"/>
        <dbReference type="ChEBI" id="CHEBI:59918"/>
        <dbReference type="EC" id="3.6.1.7"/>
    </reaction>
</comment>
<feature type="domain" description="YrdC-like" evidence="11">
    <location>
        <begin position="200"/>
        <end position="382"/>
    </location>
</feature>
<dbReference type="Proteomes" id="UP000193355">
    <property type="component" value="Unassembled WGS sequence"/>
</dbReference>
<evidence type="ECO:0000256" key="8">
    <source>
        <dbReference type="PIRNR" id="PIRNR006256"/>
    </source>
</evidence>
<comment type="similarity">
    <text evidence="2 8">Belongs to the carbamoyltransferase HypF family.</text>
</comment>
<keyword evidence="6" id="KW-0862">Zinc</keyword>
<dbReference type="PIRSF" id="PIRSF006256">
    <property type="entry name" value="CMPcnvr_hdrg_mat"/>
    <property type="match status" value="1"/>
</dbReference>
<dbReference type="Pfam" id="PF22521">
    <property type="entry name" value="HypF_C_2"/>
    <property type="match status" value="1"/>
</dbReference>
<reference evidence="13" key="1">
    <citation type="submission" date="2017-04" db="EMBL/GenBank/DDBJ databases">
        <authorList>
            <person name="Varghese N."/>
            <person name="Submissions S."/>
        </authorList>
    </citation>
    <scope>NUCLEOTIDE SEQUENCE [LARGE SCALE GENOMIC DNA]</scope>
    <source>
        <strain evidence="13">USBA 82</strain>
    </source>
</reference>
<dbReference type="NCBIfam" id="TIGR00143">
    <property type="entry name" value="hypF"/>
    <property type="match status" value="1"/>
</dbReference>
<keyword evidence="9" id="KW-0378">Hydrolase</keyword>
<evidence type="ECO:0000259" key="11">
    <source>
        <dbReference type="PROSITE" id="PS51163"/>
    </source>
</evidence>
<dbReference type="SUPFAM" id="SSF55821">
    <property type="entry name" value="YrdC/RibB"/>
    <property type="match status" value="1"/>
</dbReference>
<dbReference type="GO" id="GO:0016874">
    <property type="term" value="F:ligase activity"/>
    <property type="evidence" value="ECO:0007669"/>
    <property type="project" value="UniProtKB-UniRule"/>
</dbReference>
<dbReference type="GO" id="GO:0008270">
    <property type="term" value="F:zinc ion binding"/>
    <property type="evidence" value="ECO:0007669"/>
    <property type="project" value="UniProtKB-KW"/>
</dbReference>
<dbReference type="InterPro" id="IPR004421">
    <property type="entry name" value="Carbamoyltransferase_HypF"/>
</dbReference>
<evidence type="ECO:0000256" key="2">
    <source>
        <dbReference type="ARBA" id="ARBA00008097"/>
    </source>
</evidence>
<dbReference type="GO" id="GO:0003998">
    <property type="term" value="F:acylphosphatase activity"/>
    <property type="evidence" value="ECO:0007669"/>
    <property type="project" value="UniProtKB-EC"/>
</dbReference>
<evidence type="ECO:0000256" key="9">
    <source>
        <dbReference type="PROSITE-ProRule" id="PRU00520"/>
    </source>
</evidence>
<evidence type="ECO:0000256" key="6">
    <source>
        <dbReference type="ARBA" id="ARBA00022833"/>
    </source>
</evidence>
<dbReference type="Gene3D" id="3.30.420.40">
    <property type="match status" value="1"/>
</dbReference>
<dbReference type="RefSeq" id="WP_085543492.1">
    <property type="nucleotide sequence ID" value="NZ_FXBB01000001.1"/>
</dbReference>
<dbReference type="InterPro" id="IPR051060">
    <property type="entry name" value="Carbamoyltrans_HypF-like"/>
</dbReference>
<dbReference type="PROSITE" id="PS51163">
    <property type="entry name" value="YRDC"/>
    <property type="match status" value="1"/>
</dbReference>
<dbReference type="AlphaFoldDB" id="A0A1X7I9A7"/>
<dbReference type="UniPathway" id="UPA00335"/>
<dbReference type="GO" id="GO:0003725">
    <property type="term" value="F:double-stranded RNA binding"/>
    <property type="evidence" value="ECO:0007669"/>
    <property type="project" value="InterPro"/>
</dbReference>
<keyword evidence="13" id="KW-1185">Reference proteome</keyword>
<comment type="pathway">
    <text evidence="1">Protein modification; [NiFe] hydrogenase maturation.</text>
</comment>
<feature type="active site" evidence="9">
    <location>
        <position position="18"/>
    </location>
</feature>
<dbReference type="SUPFAM" id="SSF54975">
    <property type="entry name" value="Acylphosphatase/BLUF domain-like"/>
    <property type="match status" value="1"/>
</dbReference>
<keyword evidence="3" id="KW-0436">Ligase</keyword>
<keyword evidence="4" id="KW-0479">Metal-binding</keyword>
<dbReference type="Pfam" id="PF00708">
    <property type="entry name" value="Acylphosphatase"/>
    <property type="match status" value="1"/>
</dbReference>
<evidence type="ECO:0000256" key="7">
    <source>
        <dbReference type="ARBA" id="ARBA00048220"/>
    </source>
</evidence>
<dbReference type="EMBL" id="FXBB01000001">
    <property type="protein sequence ID" value="SMG10691.1"/>
    <property type="molecule type" value="Genomic_DNA"/>
</dbReference>
<dbReference type="EC" id="6.2.-.-" evidence="8"/>
<protein>
    <recommendedName>
        <fullName evidence="8">Carbamoyltransferase</fullName>
        <ecNumber evidence="8">6.2.-.-</ecNumber>
    </recommendedName>
</protein>
<dbReference type="Gene3D" id="3.30.420.360">
    <property type="match status" value="1"/>
</dbReference>
<dbReference type="Pfam" id="PF01300">
    <property type="entry name" value="Sua5_yciO_yrdC"/>
    <property type="match status" value="1"/>
</dbReference>
<dbReference type="InterPro" id="IPR011125">
    <property type="entry name" value="Znf_HypF"/>
</dbReference>
<dbReference type="InterPro" id="IPR017945">
    <property type="entry name" value="DHBP_synth_RibB-like_a/b_dom"/>
</dbReference>
<evidence type="ECO:0000256" key="5">
    <source>
        <dbReference type="ARBA" id="ARBA00022771"/>
    </source>
</evidence>
<sequence>MIEKHIIVTGVVQAVGFRPFCAKLASRWDLGGSVSNTSEGVKLVLQGHRDTIDNYIRDLYISKPDLAEIHTLEVLEEFDCEKKGPFVIGPTVKGTGQRVLLPPDIATCSKCVQEMDDLGDRRYRYPFINCTDCGPRFSIVKGLPYDRPQTTMESFPMCPQCAAEYGDQEDRRFHAQPNGCPDCGPRIWSHKEGSEDLYDQEGLEKCRQGLRSGEIWAIKGLGGFHLACDPKSHRALELLREAKRRPHKPFALMVENLDAAASIACLEEGEKRLLESPRRPIVLCPIRGEISPLIAPNQDRVGIMLPYTPLHRLIMEGMVALVMTSGNLADSPLISENQEALSKLGKIVDGFLLHDRDIHMKIDDSLVAPWGDRSVIMRRARGYVPNPVHTSCKMPQILAAGGEMKSTFSLTRDNLIFPSQYLGDGKEIATLEYYKKTLKHFMRLYEIVPKAIIHDFHPLYMTTKVAKEVAGEDIPSMAVQHHHAHLAACLAEHQRNEPTIGVILDGTGYGTDGTIWGGEFLLGDLSGFSRVGHLMTCPLPGGDRSVKEPWRYSLSLLVRALGEDKALARARELWPGREKTIELILKTLEEAPVTSSCGRLFDGVWGLLAIGETVTYDGQGAGELEAKSGGSWEDIPMEIVGSGKDFIVDWRPFIRWLAEERPSVERGSSSFHLSLSRAITESCLRVKEAHGIDTVALSGGVWQNCRLLDKTVTDLEERGFSVLTHERTSPNDESISIGQAAIGGWRWKKEEA</sequence>
<organism evidence="12 13">
    <name type="scientific">Dethiosulfovibrio salsuginis</name>
    <dbReference type="NCBI Taxonomy" id="561720"/>
    <lineage>
        <taxon>Bacteria</taxon>
        <taxon>Thermotogati</taxon>
        <taxon>Synergistota</taxon>
        <taxon>Synergistia</taxon>
        <taxon>Synergistales</taxon>
        <taxon>Dethiosulfovibrionaceae</taxon>
        <taxon>Dethiosulfovibrio</taxon>
    </lineage>
</organism>
<evidence type="ECO:0000256" key="1">
    <source>
        <dbReference type="ARBA" id="ARBA00004711"/>
    </source>
</evidence>
<comment type="catalytic activity">
    <reaction evidence="7">
        <text>C-terminal L-cysteinyl-[HypE protein] + carbamoyl phosphate + ATP + H2O = C-terminal S-carboxamide-L-cysteinyl-[HypE protein] + AMP + phosphate + diphosphate + H(+)</text>
        <dbReference type="Rhea" id="RHEA:55636"/>
        <dbReference type="Rhea" id="RHEA-COMP:14247"/>
        <dbReference type="Rhea" id="RHEA-COMP:14392"/>
        <dbReference type="ChEBI" id="CHEBI:15377"/>
        <dbReference type="ChEBI" id="CHEBI:15378"/>
        <dbReference type="ChEBI" id="CHEBI:30616"/>
        <dbReference type="ChEBI" id="CHEBI:33019"/>
        <dbReference type="ChEBI" id="CHEBI:43474"/>
        <dbReference type="ChEBI" id="CHEBI:58228"/>
        <dbReference type="ChEBI" id="CHEBI:76913"/>
        <dbReference type="ChEBI" id="CHEBI:139126"/>
        <dbReference type="ChEBI" id="CHEBI:456215"/>
    </reaction>
</comment>
<dbReference type="InterPro" id="IPR006070">
    <property type="entry name" value="Sua5-like_dom"/>
</dbReference>
<dbReference type="InterPro" id="IPR041440">
    <property type="entry name" value="HypF_C"/>
</dbReference>
<feature type="active site" evidence="9">
    <location>
        <position position="36"/>
    </location>
</feature>
<dbReference type="InterPro" id="IPR001792">
    <property type="entry name" value="Acylphosphatase-like_dom"/>
</dbReference>
<evidence type="ECO:0000259" key="10">
    <source>
        <dbReference type="PROSITE" id="PS51160"/>
    </source>
</evidence>
<evidence type="ECO:0000256" key="3">
    <source>
        <dbReference type="ARBA" id="ARBA00022598"/>
    </source>
</evidence>